<evidence type="ECO:0000313" key="11">
    <source>
        <dbReference type="EMBL" id="KAJ4781586.1"/>
    </source>
</evidence>
<comment type="similarity">
    <text evidence="4 10">Belongs to the OST1 family.</text>
</comment>
<evidence type="ECO:0000313" key="12">
    <source>
        <dbReference type="Proteomes" id="UP001140206"/>
    </source>
</evidence>
<feature type="transmembrane region" description="Helical" evidence="10">
    <location>
        <begin position="428"/>
        <end position="452"/>
    </location>
</feature>
<dbReference type="AlphaFoldDB" id="A0AAV8ETH0"/>
<proteinExistence type="inferred from homology"/>
<dbReference type="Proteomes" id="UP001140206">
    <property type="component" value="Chromosome 3"/>
</dbReference>
<keyword evidence="6 10" id="KW-0732">Signal</keyword>
<evidence type="ECO:0000256" key="6">
    <source>
        <dbReference type="ARBA" id="ARBA00022729"/>
    </source>
</evidence>
<evidence type="ECO:0000256" key="8">
    <source>
        <dbReference type="ARBA" id="ARBA00022989"/>
    </source>
</evidence>
<evidence type="ECO:0000256" key="2">
    <source>
        <dbReference type="ARBA" id="ARBA00004115"/>
    </source>
</evidence>
<name>A0AAV8ETH0_9POAL</name>
<evidence type="ECO:0000256" key="7">
    <source>
        <dbReference type="ARBA" id="ARBA00022824"/>
    </source>
</evidence>
<keyword evidence="8 10" id="KW-1133">Transmembrane helix</keyword>
<evidence type="ECO:0000256" key="10">
    <source>
        <dbReference type="RuleBase" id="RU361143"/>
    </source>
</evidence>
<comment type="caution">
    <text evidence="11">The sequence shown here is derived from an EMBL/GenBank/DDBJ whole genome shotgun (WGS) entry which is preliminary data.</text>
</comment>
<keyword evidence="12" id="KW-1185">Reference proteome</keyword>
<evidence type="ECO:0000256" key="3">
    <source>
        <dbReference type="ARBA" id="ARBA00004922"/>
    </source>
</evidence>
<keyword evidence="9 10" id="KW-0472">Membrane</keyword>
<comment type="function">
    <text evidence="1 10">Subunit of the oligosaccharyl transferase (OST) complex that catalyzes the initial transfer of a defined glycan (Glc(3)Man(9)GlcNAc(2) in eukaryotes) from the lipid carrier dolichol-pyrophosphate to an asparagine residue within an Asn-X-Ser/Thr consensus motif in nascent polypeptide chains, the first step in protein N-glycosylation. N-glycosylation occurs cotranslationally and the complex associates with the Sec61 complex at the channel-forming translocon complex that mediates protein translocation across the endoplasmic reticulum (ER). All subunits are required for a maximal enzyme activity.</text>
</comment>
<accession>A0AAV8ETH0</accession>
<gene>
    <name evidence="11" type="ORF">LUZ62_065843</name>
</gene>
<protein>
    <recommendedName>
        <fullName evidence="10">Dolichyl-diphosphooligosaccharide--protein glycosyltransferase subunit 1</fullName>
    </recommendedName>
</protein>
<comment type="pathway">
    <text evidence="3 10">Protein modification; protein glycosylation.</text>
</comment>
<keyword evidence="7 10" id="KW-0256">Endoplasmic reticulum</keyword>
<dbReference type="GO" id="GO:0008250">
    <property type="term" value="C:oligosaccharyltransferase complex"/>
    <property type="evidence" value="ECO:0007669"/>
    <property type="project" value="UniProtKB-UniRule"/>
</dbReference>
<reference evidence="11" key="1">
    <citation type="submission" date="2022-08" db="EMBL/GenBank/DDBJ databases">
        <authorList>
            <person name="Marques A."/>
        </authorList>
    </citation>
    <scope>NUCLEOTIDE SEQUENCE</scope>
    <source>
        <strain evidence="11">RhyPub2mFocal</strain>
        <tissue evidence="11">Leaves</tissue>
    </source>
</reference>
<dbReference type="InterPro" id="IPR007676">
    <property type="entry name" value="Ribophorin_I"/>
</dbReference>
<organism evidence="11 12">
    <name type="scientific">Rhynchospora pubera</name>
    <dbReference type="NCBI Taxonomy" id="906938"/>
    <lineage>
        <taxon>Eukaryota</taxon>
        <taxon>Viridiplantae</taxon>
        <taxon>Streptophyta</taxon>
        <taxon>Embryophyta</taxon>
        <taxon>Tracheophyta</taxon>
        <taxon>Spermatophyta</taxon>
        <taxon>Magnoliopsida</taxon>
        <taxon>Liliopsida</taxon>
        <taxon>Poales</taxon>
        <taxon>Cyperaceae</taxon>
        <taxon>Cyperoideae</taxon>
        <taxon>Rhynchosporeae</taxon>
        <taxon>Rhynchospora</taxon>
    </lineage>
</organism>
<keyword evidence="5 10" id="KW-0812">Transmembrane</keyword>
<feature type="signal peptide" evidence="10">
    <location>
        <begin position="1"/>
        <end position="23"/>
    </location>
</feature>
<sequence length="472" mass="53866">MECRLPFSLVVFCLVILSSTVRSELVISSVEKWVDLHSHIVRVVSFLKVENQGPYDVSEFVLAFPDAQAKNLATMLVIYLEEGKIIYSEFPINSTKPKSKQSNMTFYPVTLPKKLEKGKTAGLDVYVVLTNLLKPLPKEITQAESQLLVYTDNIYYTSPYHIRNQSIVFRLPGRIESYSEYSEMRLVESELRYGPFEEQPPFSYSPVVVHFENNNSFAVASNFVQEIEISHWGNVQVTEQYTIIHGGAHLKNGFSRIDYQANPSMSGASSFRTLVARLPPMSHSVYYRDEIGNISTSHLRGDSQGTQLEMELRFPMFGGWKISFSIGYSLPLHDFLFESDAGNNVLNITFGSSIEEIVVENQIVRVVLPQGSKDISVKSQFPTKKSQELKYSHLDIVGRPVVVLEKDNVVPEHKRYFQVYIYYKFNNIFLLGKAMMLILGIFLLFLMCILYMHADLALSKTSSWEEETEGRK</sequence>
<evidence type="ECO:0000256" key="1">
    <source>
        <dbReference type="ARBA" id="ARBA00002791"/>
    </source>
</evidence>
<evidence type="ECO:0000256" key="9">
    <source>
        <dbReference type="ARBA" id="ARBA00023136"/>
    </source>
</evidence>
<feature type="chain" id="PRO_5043093725" description="Dolichyl-diphosphooligosaccharide--protein glycosyltransferase subunit 1" evidence="10">
    <location>
        <begin position="24"/>
        <end position="472"/>
    </location>
</feature>
<evidence type="ECO:0000256" key="4">
    <source>
        <dbReference type="ARBA" id="ARBA00008905"/>
    </source>
</evidence>
<dbReference type="Pfam" id="PF04597">
    <property type="entry name" value="Ribophorin_I"/>
    <property type="match status" value="1"/>
</dbReference>
<comment type="subunit">
    <text evidence="10">Component of the oligosaccharyltransferase (OST) complex.</text>
</comment>
<dbReference type="GO" id="GO:0018279">
    <property type="term" value="P:protein N-linked glycosylation via asparagine"/>
    <property type="evidence" value="ECO:0007669"/>
    <property type="project" value="TreeGrafter"/>
</dbReference>
<dbReference type="EMBL" id="JAMFTS010000003">
    <property type="protein sequence ID" value="KAJ4781586.1"/>
    <property type="molecule type" value="Genomic_DNA"/>
</dbReference>
<evidence type="ECO:0000256" key="5">
    <source>
        <dbReference type="ARBA" id="ARBA00022692"/>
    </source>
</evidence>
<comment type="subcellular location">
    <subcellularLocation>
        <location evidence="2 10">Endoplasmic reticulum membrane</location>
        <topology evidence="2 10">Single-pass type I membrane protein</topology>
    </subcellularLocation>
</comment>
<dbReference type="PANTHER" id="PTHR21049">
    <property type="entry name" value="RIBOPHORIN I"/>
    <property type="match status" value="1"/>
</dbReference>
<dbReference type="PANTHER" id="PTHR21049:SF0">
    <property type="entry name" value="DOLICHYL-DIPHOSPHOOLIGOSACCHARIDE--PROTEIN GLYCOSYLTRANSFERASE SUBUNIT 1"/>
    <property type="match status" value="1"/>
</dbReference>